<dbReference type="Pfam" id="PF13558">
    <property type="entry name" value="SbcC_Walker_B"/>
    <property type="match status" value="1"/>
</dbReference>
<name>A0A9D2ASF1_9FIRM</name>
<dbReference type="Proteomes" id="UP000824243">
    <property type="component" value="Unassembled WGS sequence"/>
</dbReference>
<accession>A0A9D2ASF1</accession>
<dbReference type="PANTHER" id="PTHR32182:SF0">
    <property type="entry name" value="DNA REPLICATION AND REPAIR PROTEIN RECF"/>
    <property type="match status" value="1"/>
</dbReference>
<sequence length="1104" mass="128459">MSKTVLRNIRLVNWYGFTNTTIPVSENLTLISGENECGKSTILDAVKYAYTGDTQFNKATSGYNTGVGKRNLVSYTRCLVDASSGIYARPAEKIPAVYTHIALEYYDQINENPFILGVIIETAVTDIRGNYWYAFDGKTLEEIDYVYEENSMLKPYDASGFQKRYGVQLKNKKDGITLFMQMTGLKLAWQDVPKYQRKLRNIMAYNPAAKIQEFIKESVLEEHNVNFDKLKDAKQNIEKVNQTLEQIDQELRDLDAILKDFDEHDRRALRLRIDDIKLKYKNVVTYRAKRGEAEETVNRNRTACDSLEKRIREESGEIEEIEMYYTEAKSALREMDVSKAILASEQLVRNYEQQLEALEKEKEALEAFQRKVRQILEKMREAGKELPDNGMSEKLTAKTVEAAEKKAYIEDLKHALQTCRDNILAEKGAADAELSRVQRECTEQVSIIETCEKNKADFSYAKEQTELIREINREFSKRGIREEAHMACEYVAGLEDEEWRDAIEAFLGIHRYAVVVDPAFFDIANEVMDRSSHRYVELVNTKRLMEKEIRCREDSVYHFLQIRNEAAAKYFMFWLGGIHAVEKKDVPKYDNAMSKEGKLSRNMAVTYINTKKLRSYCLGSEAIELNKRKAERRLQELEDREKKLLKFRNDQRDKAEFLQEGLNGFREYDLNAHSEAARITAELEKERARWQELIEAQRDNAEFAALSDRVSILEKQLREKKKVRDSHQKEKVVLEAEAETKENEIREYRAKEEEAGKQIEEERARSRSVVETAVREYDRFLSGEDKEGGLMQPSTKERSARRVRELAAMILASQQSYNNRKQDMDRLPVGLEYESVYQKRRGKIWIDDLQGIQQKLKEQTLKYERIFKREFVLNIYEAAKSARSDIADINKELRKLRFSTKYQFDVKMLSDSSDYAKILRYAEYLQESNDMGDGQIILAAVSGYDSDEVESREKEIKDIINKIIEKNDMTEMRRFADYRNYMSYEIIINNDEVKDGKLSKQVGYNSGAGTQIPYTLILSAALSMLYNVRVNSVRLLFIDEPFEKMSDHNIKLMLDFFKNQDFQVIFCAPPNKLESIGNECGVIIPVLKISNDNMQIGKVKFHEQ</sequence>
<evidence type="ECO:0000313" key="2">
    <source>
        <dbReference type="EMBL" id="HIX48607.1"/>
    </source>
</evidence>
<feature type="coiled-coil region" evidence="1">
    <location>
        <begin position="680"/>
        <end position="765"/>
    </location>
</feature>
<organism evidence="2 3">
    <name type="scientific">Candidatus Mediterraneibacter caccavium</name>
    <dbReference type="NCBI Taxonomy" id="2838661"/>
    <lineage>
        <taxon>Bacteria</taxon>
        <taxon>Bacillati</taxon>
        <taxon>Bacillota</taxon>
        <taxon>Clostridia</taxon>
        <taxon>Lachnospirales</taxon>
        <taxon>Lachnospiraceae</taxon>
        <taxon>Mediterraneibacter</taxon>
    </lineage>
</organism>
<dbReference type="Pfam" id="PF13555">
    <property type="entry name" value="AAA_29"/>
    <property type="match status" value="1"/>
</dbReference>
<dbReference type="InterPro" id="IPR027417">
    <property type="entry name" value="P-loop_NTPase"/>
</dbReference>
<dbReference type="PANTHER" id="PTHR32182">
    <property type="entry name" value="DNA REPLICATION AND REPAIR PROTEIN RECF"/>
    <property type="match status" value="1"/>
</dbReference>
<feature type="coiled-coil region" evidence="1">
    <location>
        <begin position="220"/>
        <end position="264"/>
    </location>
</feature>
<dbReference type="GO" id="GO:0000731">
    <property type="term" value="P:DNA synthesis involved in DNA repair"/>
    <property type="evidence" value="ECO:0007669"/>
    <property type="project" value="TreeGrafter"/>
</dbReference>
<reference evidence="2" key="1">
    <citation type="journal article" date="2021" name="PeerJ">
        <title>Extensive microbial diversity within the chicken gut microbiome revealed by metagenomics and culture.</title>
        <authorList>
            <person name="Gilroy R."/>
            <person name="Ravi A."/>
            <person name="Getino M."/>
            <person name="Pursley I."/>
            <person name="Horton D.L."/>
            <person name="Alikhan N.F."/>
            <person name="Baker D."/>
            <person name="Gharbi K."/>
            <person name="Hall N."/>
            <person name="Watson M."/>
            <person name="Adriaenssens E.M."/>
            <person name="Foster-Nyarko E."/>
            <person name="Jarju S."/>
            <person name="Secka A."/>
            <person name="Antonio M."/>
            <person name="Oren A."/>
            <person name="Chaudhuri R.R."/>
            <person name="La Ragione R."/>
            <person name="Hildebrand F."/>
            <person name="Pallen M.J."/>
        </authorList>
    </citation>
    <scope>NUCLEOTIDE SEQUENCE</scope>
    <source>
        <strain evidence="2">ChiSjej5B23-15282</strain>
    </source>
</reference>
<keyword evidence="1" id="KW-0175">Coiled coil</keyword>
<comment type="caution">
    <text evidence="2">The sequence shown here is derived from an EMBL/GenBank/DDBJ whole genome shotgun (WGS) entry which is preliminary data.</text>
</comment>
<dbReference type="Gene3D" id="3.40.50.300">
    <property type="entry name" value="P-loop containing nucleotide triphosphate hydrolases"/>
    <property type="match status" value="1"/>
</dbReference>
<reference evidence="2" key="2">
    <citation type="submission" date="2021-04" db="EMBL/GenBank/DDBJ databases">
        <authorList>
            <person name="Gilroy R."/>
        </authorList>
    </citation>
    <scope>NUCLEOTIDE SEQUENCE</scope>
    <source>
        <strain evidence="2">ChiSjej5B23-15282</strain>
    </source>
</reference>
<evidence type="ECO:0000256" key="1">
    <source>
        <dbReference type="SAM" id="Coils"/>
    </source>
</evidence>
<dbReference type="SUPFAM" id="SSF52540">
    <property type="entry name" value="P-loop containing nucleoside triphosphate hydrolases"/>
    <property type="match status" value="1"/>
</dbReference>
<proteinExistence type="predicted"/>
<evidence type="ECO:0000313" key="3">
    <source>
        <dbReference type="Proteomes" id="UP000824243"/>
    </source>
</evidence>
<feature type="coiled-coil region" evidence="1">
    <location>
        <begin position="304"/>
        <end position="385"/>
    </location>
</feature>
<feature type="coiled-coil region" evidence="1">
    <location>
        <begin position="620"/>
        <end position="647"/>
    </location>
</feature>
<dbReference type="EMBL" id="DXFA01000109">
    <property type="protein sequence ID" value="HIX48607.1"/>
    <property type="molecule type" value="Genomic_DNA"/>
</dbReference>
<protein>
    <submittedName>
        <fullName evidence="2">AAA family ATPase</fullName>
    </submittedName>
</protein>
<dbReference type="GO" id="GO:0006302">
    <property type="term" value="P:double-strand break repair"/>
    <property type="evidence" value="ECO:0007669"/>
    <property type="project" value="TreeGrafter"/>
</dbReference>
<dbReference type="AlphaFoldDB" id="A0A9D2ASF1"/>
<gene>
    <name evidence="2" type="ORF">H9981_06305</name>
</gene>